<keyword evidence="3" id="KW-1185">Reference proteome</keyword>
<reference evidence="2 3" key="1">
    <citation type="journal article" date="2019" name="Nat. Ecol. Evol.">
        <title>Megaphylogeny resolves global patterns of mushroom evolution.</title>
        <authorList>
            <person name="Varga T."/>
            <person name="Krizsan K."/>
            <person name="Foldi C."/>
            <person name="Dima B."/>
            <person name="Sanchez-Garcia M."/>
            <person name="Sanchez-Ramirez S."/>
            <person name="Szollosi G.J."/>
            <person name="Szarkandi J.G."/>
            <person name="Papp V."/>
            <person name="Albert L."/>
            <person name="Andreopoulos W."/>
            <person name="Angelini C."/>
            <person name="Antonin V."/>
            <person name="Barry K.W."/>
            <person name="Bougher N.L."/>
            <person name="Buchanan P."/>
            <person name="Buyck B."/>
            <person name="Bense V."/>
            <person name="Catcheside P."/>
            <person name="Chovatia M."/>
            <person name="Cooper J."/>
            <person name="Damon W."/>
            <person name="Desjardin D."/>
            <person name="Finy P."/>
            <person name="Geml J."/>
            <person name="Haridas S."/>
            <person name="Hughes K."/>
            <person name="Justo A."/>
            <person name="Karasinski D."/>
            <person name="Kautmanova I."/>
            <person name="Kiss B."/>
            <person name="Kocsube S."/>
            <person name="Kotiranta H."/>
            <person name="LaButti K.M."/>
            <person name="Lechner B.E."/>
            <person name="Liimatainen K."/>
            <person name="Lipzen A."/>
            <person name="Lukacs Z."/>
            <person name="Mihaltcheva S."/>
            <person name="Morgado L.N."/>
            <person name="Niskanen T."/>
            <person name="Noordeloos M.E."/>
            <person name="Ohm R.A."/>
            <person name="Ortiz-Santana B."/>
            <person name="Ovrebo C."/>
            <person name="Racz N."/>
            <person name="Riley R."/>
            <person name="Savchenko A."/>
            <person name="Shiryaev A."/>
            <person name="Soop K."/>
            <person name="Spirin V."/>
            <person name="Szebenyi C."/>
            <person name="Tomsovsky M."/>
            <person name="Tulloss R.E."/>
            <person name="Uehling J."/>
            <person name="Grigoriev I.V."/>
            <person name="Vagvolgyi C."/>
            <person name="Papp T."/>
            <person name="Martin F.M."/>
            <person name="Miettinen O."/>
            <person name="Hibbett D.S."/>
            <person name="Nagy L.G."/>
        </authorList>
    </citation>
    <scope>NUCLEOTIDE SEQUENCE [LARGE SCALE GENOMIC DNA]</scope>
    <source>
        <strain evidence="2 3">OMC1185</strain>
    </source>
</reference>
<gene>
    <name evidence="2" type="ORF">OE88DRAFT_1809140</name>
</gene>
<sequence length="1082" mass="114919">MATIDGPRIAPTEAAESMRDATSANTPLSGASLSRRSRTRTSRSRAGSIQTAPTETQGKGAGPSTAKAKKFGDADVLVPPPNGTGGATKVVMGSAGNRARTPTSTTSTSRLALADAGAIQSLHKGQGAGTSVASRESNEASARKRCQSLPRRLASKAGSSSDSSSQPSPATPFPIPGTSPIVSSASRDEIRQSIISTTSSSVYPASTISRSGSVSTTRFFSDDDDVLDSKLREFSSSFDVDDVSERLRLLVTNSYFLPPAHSKPALSHLGLSVPKTPTKPASPGFLDIFRLGKSRSKPTTPEGEPSAPVVPILRTTSDSTTASGWIPTQGYSRSAPPSPAPHEYMRPSKEANRAPRVVVVRERMDNLELAAKEAEEVLKTRGESNSVPFFVDDVVDPTDAVDVPHSNTEVAHLMVGDAMDAAELADALVPPATSPALWSLDSQEVNWRKAILHQAVGHSLNNSSMSSSAGMSAVSPTSPSSLEWSSSMALAKGTVGRPIIDQTLIEREENERSKTLRPSKSESRLTARKAGQPIRTSPGQSAPSTSRVSIQALRRVGSPPVPPVPLAPPPRRPLLNSLYSLSQVDLSGGAGDVIQDTTHAVRKSMSSPALGHIHEHGVNTRAFVLTPPPLARPSRRSAVSPILPEEAETRDSSPVSERTDGPRYSDEKPPSALYVTPRDSDEMLPRPSVSVSVSTYGRPSMSDYSQPSPSPTQSAFQDALFDARSSTSSIPRISIDGVEHTPHRDIPRRSESSVSRRPSPLRSQAFARSPTYPILGSSSSSREDDFESSDSRSIPASPTTMQPILAPPPTTPPLPDFFSPPPTTPPLPDFSASPGSPPAPILEQRSRMSPGPLAVRIPSRRIKQDIHTAPVPASPISFFDSIEEQSIALDALDSSDEEEDNAAQQINDTQSARIYMDTRTNASTSTFSISSAQYSITRQGNFSTPYLTPSQASVHSLPASATPSFDLKRNKPVSNVPSRGTFFSGKKGKGKGISSVSPLDIGNYDQRQSIGAESMASIRKSEGERPGTAGSGQASVDSHGSAGRRDASLEMFEGMLTKHLQAEKDVMKRIADNASSLQKRRR</sequence>
<feature type="region of interest" description="Disordered" evidence="1">
    <location>
        <begin position="957"/>
        <end position="1050"/>
    </location>
</feature>
<dbReference type="AlphaFoldDB" id="A0A5C3MYK7"/>
<dbReference type="Proteomes" id="UP000305948">
    <property type="component" value="Unassembled WGS sequence"/>
</dbReference>
<feature type="region of interest" description="Disordered" evidence="1">
    <location>
        <begin position="1"/>
        <end position="215"/>
    </location>
</feature>
<dbReference type="EMBL" id="ML213514">
    <property type="protein sequence ID" value="TFK50117.1"/>
    <property type="molecule type" value="Genomic_DNA"/>
</dbReference>
<proteinExistence type="predicted"/>
<name>A0A5C3MYK7_9AGAM</name>
<feature type="compositionally biased region" description="Low complexity" evidence="1">
    <location>
        <begin position="752"/>
        <end position="763"/>
    </location>
</feature>
<evidence type="ECO:0000313" key="3">
    <source>
        <dbReference type="Proteomes" id="UP000305948"/>
    </source>
</evidence>
<feature type="compositionally biased region" description="Polar residues" evidence="1">
    <location>
        <begin position="689"/>
        <end position="716"/>
    </location>
</feature>
<feature type="compositionally biased region" description="Pro residues" evidence="1">
    <location>
        <begin position="805"/>
        <end position="828"/>
    </location>
</feature>
<protein>
    <submittedName>
        <fullName evidence="2">Uncharacterized protein</fullName>
    </submittedName>
</protein>
<feature type="region of interest" description="Disordered" evidence="1">
    <location>
        <begin position="462"/>
        <end position="482"/>
    </location>
</feature>
<feature type="region of interest" description="Disordered" evidence="1">
    <location>
        <begin position="625"/>
        <end position="851"/>
    </location>
</feature>
<feature type="compositionally biased region" description="Low complexity" evidence="1">
    <location>
        <begin position="724"/>
        <end position="735"/>
    </location>
</feature>
<feature type="region of interest" description="Disordered" evidence="1">
    <location>
        <begin position="501"/>
        <end position="548"/>
    </location>
</feature>
<feature type="compositionally biased region" description="Polar residues" evidence="1">
    <location>
        <begin position="202"/>
        <end position="215"/>
    </location>
</feature>
<organism evidence="2 3">
    <name type="scientific">Heliocybe sulcata</name>
    <dbReference type="NCBI Taxonomy" id="5364"/>
    <lineage>
        <taxon>Eukaryota</taxon>
        <taxon>Fungi</taxon>
        <taxon>Dikarya</taxon>
        <taxon>Basidiomycota</taxon>
        <taxon>Agaricomycotina</taxon>
        <taxon>Agaricomycetes</taxon>
        <taxon>Gloeophyllales</taxon>
        <taxon>Gloeophyllaceae</taxon>
        <taxon>Heliocybe</taxon>
    </lineage>
</organism>
<feature type="compositionally biased region" description="Polar residues" evidence="1">
    <location>
        <begin position="534"/>
        <end position="548"/>
    </location>
</feature>
<feature type="compositionally biased region" description="Basic and acidic residues" evidence="1">
    <location>
        <begin position="737"/>
        <end position="751"/>
    </location>
</feature>
<feature type="compositionally biased region" description="Basic and acidic residues" evidence="1">
    <location>
        <begin position="647"/>
        <end position="669"/>
    </location>
</feature>
<feature type="compositionally biased region" description="Low complexity" evidence="1">
    <location>
        <begin position="155"/>
        <end position="168"/>
    </location>
</feature>
<feature type="compositionally biased region" description="Basic and acidic residues" evidence="1">
    <location>
        <begin position="504"/>
        <end position="525"/>
    </location>
</feature>
<evidence type="ECO:0000256" key="1">
    <source>
        <dbReference type="SAM" id="MobiDB-lite"/>
    </source>
</evidence>
<accession>A0A5C3MYK7</accession>
<feature type="region of interest" description="Disordered" evidence="1">
    <location>
        <begin position="318"/>
        <end position="350"/>
    </location>
</feature>
<feature type="compositionally biased region" description="Low complexity" evidence="1">
    <location>
        <begin position="98"/>
        <end position="114"/>
    </location>
</feature>
<dbReference type="OrthoDB" id="3261862at2759"/>
<evidence type="ECO:0000313" key="2">
    <source>
        <dbReference type="EMBL" id="TFK50117.1"/>
    </source>
</evidence>